<accession>A0A6A6CE70</accession>
<keyword evidence="13" id="KW-0472">Membrane</keyword>
<dbReference type="CDD" id="cd00091">
    <property type="entry name" value="NUC"/>
    <property type="match status" value="1"/>
</dbReference>
<dbReference type="SUPFAM" id="SSF54060">
    <property type="entry name" value="His-Me finger endonucleases"/>
    <property type="match status" value="1"/>
</dbReference>
<reference evidence="21" key="1">
    <citation type="journal article" date="2020" name="Stud. Mycol.">
        <title>101 Dothideomycetes genomes: a test case for predicting lifestyles and emergence of pathogens.</title>
        <authorList>
            <person name="Haridas S."/>
            <person name="Albert R."/>
            <person name="Binder M."/>
            <person name="Bloem J."/>
            <person name="Labutti K."/>
            <person name="Salamov A."/>
            <person name="Andreopoulos B."/>
            <person name="Baker S."/>
            <person name="Barry K."/>
            <person name="Bills G."/>
            <person name="Bluhm B."/>
            <person name="Cannon C."/>
            <person name="Castanera R."/>
            <person name="Culley D."/>
            <person name="Daum C."/>
            <person name="Ezra D."/>
            <person name="Gonzalez J."/>
            <person name="Henrissat B."/>
            <person name="Kuo A."/>
            <person name="Liang C."/>
            <person name="Lipzen A."/>
            <person name="Lutzoni F."/>
            <person name="Magnuson J."/>
            <person name="Mondo S."/>
            <person name="Nolan M."/>
            <person name="Ohm R."/>
            <person name="Pangilinan J."/>
            <person name="Park H.-J."/>
            <person name="Ramirez L."/>
            <person name="Alfaro M."/>
            <person name="Sun H."/>
            <person name="Tritt A."/>
            <person name="Yoshinaga Y."/>
            <person name="Zwiers L.-H."/>
            <person name="Turgeon B."/>
            <person name="Goodwin S."/>
            <person name="Spatafora J."/>
            <person name="Crous P."/>
            <person name="Grigoriev I."/>
        </authorList>
    </citation>
    <scope>NUCLEOTIDE SEQUENCE</scope>
    <source>
        <strain evidence="21">ATCC 36951</strain>
    </source>
</reference>
<evidence type="ECO:0000256" key="11">
    <source>
        <dbReference type="ARBA" id="ARBA00022842"/>
    </source>
</evidence>
<evidence type="ECO:0000256" key="5">
    <source>
        <dbReference type="ARBA" id="ARBA00011738"/>
    </source>
</evidence>
<keyword evidence="8 17" id="KW-0255">Endonuclease</keyword>
<dbReference type="GO" id="GO:0006309">
    <property type="term" value="P:apoptotic DNA fragmentation"/>
    <property type="evidence" value="ECO:0007669"/>
    <property type="project" value="TreeGrafter"/>
</dbReference>
<dbReference type="InterPro" id="IPR018524">
    <property type="entry name" value="DNA/RNA_endonuclease_AS"/>
</dbReference>
<dbReference type="Proteomes" id="UP000799537">
    <property type="component" value="Unassembled WGS sequence"/>
</dbReference>
<evidence type="ECO:0000259" key="19">
    <source>
        <dbReference type="SMART" id="SM00477"/>
    </source>
</evidence>
<dbReference type="PROSITE" id="PS01070">
    <property type="entry name" value="NUCLEASE_NON_SPEC"/>
    <property type="match status" value="1"/>
</dbReference>
<evidence type="ECO:0000256" key="1">
    <source>
        <dbReference type="ARBA" id="ARBA00001936"/>
    </source>
</evidence>
<dbReference type="GeneID" id="54570587"/>
<feature type="domain" description="DNA/RNA non-specific endonuclease/pyrophosphatase/phosphodiesterase" evidence="20">
    <location>
        <begin position="93"/>
        <end position="307"/>
    </location>
</feature>
<evidence type="ECO:0000256" key="2">
    <source>
        <dbReference type="ARBA" id="ARBA00001946"/>
    </source>
</evidence>
<evidence type="ECO:0000256" key="4">
    <source>
        <dbReference type="ARBA" id="ARBA00010052"/>
    </source>
</evidence>
<keyword evidence="12" id="KW-0496">Mitochondrion</keyword>
<feature type="domain" description="ENPP1-3/EXOG-like endonuclease/phosphodiesterase" evidence="19">
    <location>
        <begin position="94"/>
        <end position="307"/>
    </location>
</feature>
<evidence type="ECO:0000256" key="6">
    <source>
        <dbReference type="ARBA" id="ARBA00022722"/>
    </source>
</evidence>
<evidence type="ECO:0000259" key="20">
    <source>
        <dbReference type="SMART" id="SM00892"/>
    </source>
</evidence>
<evidence type="ECO:0000256" key="16">
    <source>
        <dbReference type="PIRSR" id="PIRSR640255-2"/>
    </source>
</evidence>
<evidence type="ECO:0000256" key="9">
    <source>
        <dbReference type="ARBA" id="ARBA00022792"/>
    </source>
</evidence>
<dbReference type="GO" id="GO:0000014">
    <property type="term" value="F:single-stranded DNA endodeoxyribonuclease activity"/>
    <property type="evidence" value="ECO:0007669"/>
    <property type="project" value="TreeGrafter"/>
</dbReference>
<dbReference type="InterPro" id="IPR020821">
    <property type="entry name" value="ENPP1-3/EXOG-like_nuc-like"/>
</dbReference>
<organism evidence="21 22">
    <name type="scientific">Zasmidium cellare ATCC 36951</name>
    <dbReference type="NCBI Taxonomy" id="1080233"/>
    <lineage>
        <taxon>Eukaryota</taxon>
        <taxon>Fungi</taxon>
        <taxon>Dikarya</taxon>
        <taxon>Ascomycota</taxon>
        <taxon>Pezizomycotina</taxon>
        <taxon>Dothideomycetes</taxon>
        <taxon>Dothideomycetidae</taxon>
        <taxon>Mycosphaerellales</taxon>
        <taxon>Mycosphaerellaceae</taxon>
        <taxon>Zasmidium</taxon>
    </lineage>
</organism>
<feature type="region of interest" description="Disordered" evidence="18">
    <location>
        <begin position="35"/>
        <end position="60"/>
    </location>
</feature>
<dbReference type="OrthoDB" id="5418055at2759"/>
<keyword evidence="7 16" id="KW-0479">Metal-binding</keyword>
<evidence type="ECO:0000256" key="3">
    <source>
        <dbReference type="ARBA" id="ARBA00004273"/>
    </source>
</evidence>
<dbReference type="FunFam" id="3.40.570.10:FF:000004">
    <property type="entry name" value="Nuclease 1, mitochondrial"/>
    <property type="match status" value="1"/>
</dbReference>
<dbReference type="InterPro" id="IPR040255">
    <property type="entry name" value="Non-specific_endonuclease"/>
</dbReference>
<evidence type="ECO:0000256" key="17">
    <source>
        <dbReference type="RuleBase" id="RU366055"/>
    </source>
</evidence>
<dbReference type="GO" id="GO:0046872">
    <property type="term" value="F:metal ion binding"/>
    <property type="evidence" value="ECO:0007669"/>
    <property type="project" value="UniProtKB-KW"/>
</dbReference>
<keyword evidence="14" id="KW-0464">Manganese</keyword>
<keyword evidence="22" id="KW-1185">Reference proteome</keyword>
<feature type="binding site" evidence="16">
    <location>
        <position position="190"/>
    </location>
    <ligand>
        <name>Mg(2+)</name>
        <dbReference type="ChEBI" id="CHEBI:18420"/>
        <note>catalytic</note>
    </ligand>
</feature>
<dbReference type="InterPro" id="IPR001604">
    <property type="entry name" value="Endo_G_ENPP1-like_dom"/>
</dbReference>
<dbReference type="GO" id="GO:0005634">
    <property type="term" value="C:nucleus"/>
    <property type="evidence" value="ECO:0007669"/>
    <property type="project" value="UniProtKB-ARBA"/>
</dbReference>
<comment type="cofactor">
    <cofactor evidence="1">
        <name>Mn(2+)</name>
        <dbReference type="ChEBI" id="CHEBI:29035"/>
    </cofactor>
</comment>
<dbReference type="RefSeq" id="XP_033666270.1">
    <property type="nucleotide sequence ID" value="XM_033817315.1"/>
</dbReference>
<name>A0A6A6CE70_ZASCE</name>
<dbReference type="GO" id="GO:0003676">
    <property type="term" value="F:nucleic acid binding"/>
    <property type="evidence" value="ECO:0007669"/>
    <property type="project" value="InterPro"/>
</dbReference>
<evidence type="ECO:0000256" key="10">
    <source>
        <dbReference type="ARBA" id="ARBA00022801"/>
    </source>
</evidence>
<dbReference type="AlphaFoldDB" id="A0A6A6CE70"/>
<feature type="region of interest" description="Disordered" evidence="18">
    <location>
        <begin position="331"/>
        <end position="350"/>
    </location>
</feature>
<evidence type="ECO:0000256" key="15">
    <source>
        <dbReference type="PIRSR" id="PIRSR640255-1"/>
    </source>
</evidence>
<comment type="subcellular location">
    <subcellularLocation>
        <location evidence="3">Mitochondrion inner membrane</location>
    </subcellularLocation>
</comment>
<dbReference type="InterPro" id="IPR044925">
    <property type="entry name" value="His-Me_finger_sf"/>
</dbReference>
<dbReference type="PANTHER" id="PTHR13966:SF5">
    <property type="entry name" value="ENDONUCLEASE G, MITOCHONDRIAL"/>
    <property type="match status" value="1"/>
</dbReference>
<dbReference type="EMBL" id="ML993600">
    <property type="protein sequence ID" value="KAF2165381.1"/>
    <property type="molecule type" value="Genomic_DNA"/>
</dbReference>
<evidence type="ECO:0000313" key="21">
    <source>
        <dbReference type="EMBL" id="KAF2165381.1"/>
    </source>
</evidence>
<dbReference type="EC" id="3.1.30.-" evidence="17"/>
<evidence type="ECO:0000256" key="7">
    <source>
        <dbReference type="ARBA" id="ARBA00022723"/>
    </source>
</evidence>
<evidence type="ECO:0000256" key="14">
    <source>
        <dbReference type="ARBA" id="ARBA00023211"/>
    </source>
</evidence>
<keyword evidence="9" id="KW-0999">Mitochondrion inner membrane</keyword>
<evidence type="ECO:0000313" key="22">
    <source>
        <dbReference type="Proteomes" id="UP000799537"/>
    </source>
</evidence>
<keyword evidence="10 17" id="KW-0378">Hydrolase</keyword>
<dbReference type="GO" id="GO:0006401">
    <property type="term" value="P:RNA catabolic process"/>
    <property type="evidence" value="ECO:0007669"/>
    <property type="project" value="UniProtKB-ARBA"/>
</dbReference>
<evidence type="ECO:0000256" key="12">
    <source>
        <dbReference type="ARBA" id="ARBA00023128"/>
    </source>
</evidence>
<dbReference type="GO" id="GO:0004521">
    <property type="term" value="F:RNA endonuclease activity"/>
    <property type="evidence" value="ECO:0007669"/>
    <property type="project" value="TreeGrafter"/>
</dbReference>
<evidence type="ECO:0000256" key="18">
    <source>
        <dbReference type="SAM" id="MobiDB-lite"/>
    </source>
</evidence>
<dbReference type="Gene3D" id="3.40.570.10">
    <property type="entry name" value="Extracellular Endonuclease, subunit A"/>
    <property type="match status" value="1"/>
</dbReference>
<feature type="compositionally biased region" description="Low complexity" evidence="18">
    <location>
        <begin position="35"/>
        <end position="53"/>
    </location>
</feature>
<gene>
    <name evidence="21" type="ORF">M409DRAFT_67231</name>
</gene>
<comment type="subunit">
    <text evidence="5">Homodimer.</text>
</comment>
<protein>
    <recommendedName>
        <fullName evidence="17">Endonuclease</fullName>
        <ecNumber evidence="17">3.1.30.-</ecNumber>
    </recommendedName>
</protein>
<proteinExistence type="inferred from homology"/>
<comment type="cofactor">
    <cofactor evidence="2 17">
        <name>Mg(2+)</name>
        <dbReference type="ChEBI" id="CHEBI:18420"/>
    </cofactor>
</comment>
<dbReference type="GO" id="GO:0005743">
    <property type="term" value="C:mitochondrial inner membrane"/>
    <property type="evidence" value="ECO:0007669"/>
    <property type="project" value="UniProtKB-SubCell"/>
</dbReference>
<evidence type="ECO:0000256" key="13">
    <source>
        <dbReference type="ARBA" id="ARBA00023136"/>
    </source>
</evidence>
<dbReference type="InterPro" id="IPR044929">
    <property type="entry name" value="DNA/RNA_non-sp_Endonuclease_sf"/>
</dbReference>
<dbReference type="Pfam" id="PF01223">
    <property type="entry name" value="Endonuclease_NS"/>
    <property type="match status" value="1"/>
</dbReference>
<dbReference type="SMART" id="SM00892">
    <property type="entry name" value="Endonuclease_NS"/>
    <property type="match status" value="1"/>
</dbReference>
<dbReference type="PANTHER" id="PTHR13966">
    <property type="entry name" value="ENDONUCLEASE RELATED"/>
    <property type="match status" value="1"/>
</dbReference>
<sequence>MSKFTIAVVAGASAAVGAATTAALYGIGSKKESSASTIATTTTTVSNPGATRTTPPPPAPVPLPRNAVPLQPPVDPAGVFQYGFPGPVSDIRNACSLTSSFNRTTRNPHWVAEHITPASLLMTGGDRRHSYFAEDESIPEKFRAKLKDYFRSGYDRGHQVPAADAKWSQEAMDSTFALSNMCPQVGDGFNRDYWAHFEDFCRRLTSFYPSVRIVTGPLYLPKRDPVDGKWRVSYEVVGHPPNVAVPTHFYKVVFAEDGKTGGKVSLGAFVLPNDRIPNDKPLQDFEVPVEAVERASGLEFASLLPPARRKKLCQEVSCSIIVKEYAERQRTPLTPPPAKGIAAQASPIQK</sequence>
<keyword evidence="11" id="KW-0460">Magnesium</keyword>
<evidence type="ECO:0000256" key="8">
    <source>
        <dbReference type="ARBA" id="ARBA00022759"/>
    </source>
</evidence>
<comment type="similarity">
    <text evidence="4 17">Belongs to the DNA/RNA non-specific endonuclease family.</text>
</comment>
<feature type="active site" description="Proton acceptor" evidence="15">
    <location>
        <position position="158"/>
    </location>
</feature>
<dbReference type="SMART" id="SM00477">
    <property type="entry name" value="NUC"/>
    <property type="match status" value="1"/>
</dbReference>
<keyword evidence="6 17" id="KW-0540">Nuclease</keyword>